<reference evidence="17 18" key="1">
    <citation type="submission" date="2023-05" db="EMBL/GenBank/DDBJ databases">
        <title>[ruminococcus] sp. nov., isolated from a pig farm feces dump.</title>
        <authorList>
            <person name="Chang Y.-H."/>
        </authorList>
    </citation>
    <scope>NUCLEOTIDE SEQUENCE [LARGE SCALE GENOMIC DNA]</scope>
    <source>
        <strain evidence="17 18">YH-rum2234</strain>
    </source>
</reference>
<dbReference type="InterPro" id="IPR004619">
    <property type="entry name" value="Type_III_PanK"/>
</dbReference>
<keyword evidence="7 16" id="KW-0963">Cytoplasm</keyword>
<evidence type="ECO:0000256" key="3">
    <source>
        <dbReference type="ARBA" id="ARBA00004496"/>
    </source>
</evidence>
<dbReference type="NCBIfam" id="TIGR00671">
    <property type="entry name" value="baf"/>
    <property type="match status" value="1"/>
</dbReference>
<dbReference type="InterPro" id="IPR043129">
    <property type="entry name" value="ATPase_NBD"/>
</dbReference>
<evidence type="ECO:0000256" key="9">
    <source>
        <dbReference type="ARBA" id="ARBA00022741"/>
    </source>
</evidence>
<keyword evidence="9 16" id="KW-0547">Nucleotide-binding</keyword>
<evidence type="ECO:0000256" key="6">
    <source>
        <dbReference type="ARBA" id="ARBA00012102"/>
    </source>
</evidence>
<evidence type="ECO:0000256" key="10">
    <source>
        <dbReference type="ARBA" id="ARBA00022777"/>
    </source>
</evidence>
<dbReference type="Gene3D" id="3.30.420.40">
    <property type="match status" value="2"/>
</dbReference>
<feature type="active site" description="Proton acceptor" evidence="16">
    <location>
        <position position="109"/>
    </location>
</feature>
<evidence type="ECO:0000256" key="4">
    <source>
        <dbReference type="ARBA" id="ARBA00005225"/>
    </source>
</evidence>
<dbReference type="PANTHER" id="PTHR34265:SF1">
    <property type="entry name" value="TYPE III PANTOTHENATE KINASE"/>
    <property type="match status" value="1"/>
</dbReference>
<sequence>MILAIDIGNTNIVIGCIDAKQTYFVERISTNLNQTALEYAITFKNILELYHINPRGLEGAIVSSVVPPISNTVRLSVEKIIGKPCLLVGPGLKTGLNIVMDNPATVGSDLVVTAVAGIKEYKAPFLVIDMGTATTITCVDKNHNYIGGAIMPGVRVSLESLAQRASQLHNISLESPRHAIGKNTIECMRSGIVLGSASMLDGMIDRFADELGEEPTVIATGGLSKIIIPHCRHTIIIDDGLLLKGLWIIYSKNQQC</sequence>
<evidence type="ECO:0000256" key="16">
    <source>
        <dbReference type="HAMAP-Rule" id="MF_01274"/>
    </source>
</evidence>
<dbReference type="EC" id="2.7.1.33" evidence="6 16"/>
<comment type="subcellular location">
    <subcellularLocation>
        <location evidence="3 16">Cytoplasm</location>
    </subcellularLocation>
</comment>
<evidence type="ECO:0000313" key="18">
    <source>
        <dbReference type="Proteomes" id="UP001300383"/>
    </source>
</evidence>
<evidence type="ECO:0000256" key="11">
    <source>
        <dbReference type="ARBA" id="ARBA00022840"/>
    </source>
</evidence>
<evidence type="ECO:0000256" key="8">
    <source>
        <dbReference type="ARBA" id="ARBA00022679"/>
    </source>
</evidence>
<evidence type="ECO:0000256" key="15">
    <source>
        <dbReference type="ARBA" id="ARBA00040883"/>
    </source>
</evidence>
<dbReference type="GO" id="GO:0004594">
    <property type="term" value="F:pantothenate kinase activity"/>
    <property type="evidence" value="ECO:0007669"/>
    <property type="project" value="UniProtKB-UniRule"/>
</dbReference>
<organism evidence="17 18">
    <name type="scientific">Fusibacillus kribbianus</name>
    <dbReference type="NCBI Taxonomy" id="3044208"/>
    <lineage>
        <taxon>Bacteria</taxon>
        <taxon>Bacillati</taxon>
        <taxon>Bacillota</taxon>
        <taxon>Clostridia</taxon>
        <taxon>Lachnospirales</taxon>
        <taxon>Lachnospiraceae</taxon>
        <taxon>Fusibacillus</taxon>
    </lineage>
</organism>
<keyword evidence="8 16" id="KW-0808">Transferase</keyword>
<comment type="caution">
    <text evidence="16">Lacks conserved residue(s) required for the propagation of feature annotation.</text>
</comment>
<keyword evidence="11 16" id="KW-0067">ATP-binding</keyword>
<dbReference type="HAMAP" id="MF_01274">
    <property type="entry name" value="Pantothen_kinase_3"/>
    <property type="match status" value="1"/>
</dbReference>
<proteinExistence type="inferred from homology"/>
<evidence type="ECO:0000256" key="5">
    <source>
        <dbReference type="ARBA" id="ARBA00011738"/>
    </source>
</evidence>
<name>A0AAP4BC86_9FIRM</name>
<feature type="binding site" evidence="16">
    <location>
        <position position="184"/>
    </location>
    <ligand>
        <name>substrate</name>
    </ligand>
</feature>
<comment type="catalytic activity">
    <reaction evidence="1 16">
        <text>(R)-pantothenate + ATP = (R)-4'-phosphopantothenate + ADP + H(+)</text>
        <dbReference type="Rhea" id="RHEA:16373"/>
        <dbReference type="ChEBI" id="CHEBI:10986"/>
        <dbReference type="ChEBI" id="CHEBI:15378"/>
        <dbReference type="ChEBI" id="CHEBI:29032"/>
        <dbReference type="ChEBI" id="CHEBI:30616"/>
        <dbReference type="ChEBI" id="CHEBI:456216"/>
        <dbReference type="EC" id="2.7.1.33"/>
    </reaction>
</comment>
<comment type="similarity">
    <text evidence="14 16">Belongs to the type III pantothenate kinase family.</text>
</comment>
<keyword evidence="18" id="KW-1185">Reference proteome</keyword>
<dbReference type="GO" id="GO:0015937">
    <property type="term" value="P:coenzyme A biosynthetic process"/>
    <property type="evidence" value="ECO:0007669"/>
    <property type="project" value="UniProtKB-UniRule"/>
</dbReference>
<dbReference type="RefSeq" id="WP_283230267.1">
    <property type="nucleotide sequence ID" value="NZ_JASGBQ010000004.1"/>
</dbReference>
<dbReference type="NCBIfam" id="NF009855">
    <property type="entry name" value="PRK13321.1"/>
    <property type="match status" value="1"/>
</dbReference>
<dbReference type="Pfam" id="PF03309">
    <property type="entry name" value="Pan_kinase"/>
    <property type="match status" value="1"/>
</dbReference>
<comment type="pathway">
    <text evidence="4 16">Cofactor biosynthesis; coenzyme A biosynthesis; CoA from (R)-pantothenate: step 1/5.</text>
</comment>
<keyword evidence="13 16" id="KW-0173">Coenzyme A biosynthesis</keyword>
<protein>
    <recommendedName>
        <fullName evidence="15 16">Type III pantothenate kinase</fullName>
        <ecNumber evidence="6 16">2.7.1.33</ecNumber>
    </recommendedName>
    <alternativeName>
        <fullName evidence="16">PanK-III</fullName>
    </alternativeName>
    <alternativeName>
        <fullName evidence="16">Pantothenic acid kinase</fullName>
    </alternativeName>
</protein>
<dbReference type="GO" id="GO:0005737">
    <property type="term" value="C:cytoplasm"/>
    <property type="evidence" value="ECO:0007669"/>
    <property type="project" value="UniProtKB-SubCell"/>
</dbReference>
<evidence type="ECO:0000256" key="1">
    <source>
        <dbReference type="ARBA" id="ARBA00001206"/>
    </source>
</evidence>
<gene>
    <name evidence="16" type="primary">coaX</name>
    <name evidence="17" type="ORF">QJ036_04595</name>
</gene>
<accession>A0AAP4BC86</accession>
<dbReference type="SUPFAM" id="SSF53067">
    <property type="entry name" value="Actin-like ATPase domain"/>
    <property type="match status" value="2"/>
</dbReference>
<comment type="caution">
    <text evidence="17">The sequence shown here is derived from an EMBL/GenBank/DDBJ whole genome shotgun (WGS) entry which is preliminary data.</text>
</comment>
<feature type="binding site" evidence="16">
    <location>
        <position position="129"/>
    </location>
    <ligand>
        <name>K(+)</name>
        <dbReference type="ChEBI" id="CHEBI:29103"/>
    </ligand>
</feature>
<keyword evidence="10 16" id="KW-0418">Kinase</keyword>
<evidence type="ECO:0000256" key="7">
    <source>
        <dbReference type="ARBA" id="ARBA00022490"/>
    </source>
</evidence>
<dbReference type="AlphaFoldDB" id="A0AAP4BC86"/>
<feature type="binding site" evidence="16">
    <location>
        <begin position="6"/>
        <end position="13"/>
    </location>
    <ligand>
        <name>ATP</name>
        <dbReference type="ChEBI" id="CHEBI:30616"/>
    </ligand>
</feature>
<comment type="cofactor">
    <cofactor evidence="2">
        <name>K(+)</name>
        <dbReference type="ChEBI" id="CHEBI:29103"/>
    </cofactor>
</comment>
<keyword evidence="12 16" id="KW-0630">Potassium</keyword>
<evidence type="ECO:0000313" key="17">
    <source>
        <dbReference type="EMBL" id="MDI9241759.1"/>
    </source>
</evidence>
<dbReference type="Proteomes" id="UP001300383">
    <property type="component" value="Unassembled WGS sequence"/>
</dbReference>
<comment type="subunit">
    <text evidence="5 16">Homodimer.</text>
</comment>
<keyword evidence="16" id="KW-0479">Metal-binding</keyword>
<comment type="function">
    <text evidence="16">Catalyzes the phosphorylation of pantothenate (Pan), the first step in CoA biosynthesis.</text>
</comment>
<dbReference type="GO" id="GO:0005524">
    <property type="term" value="F:ATP binding"/>
    <property type="evidence" value="ECO:0007669"/>
    <property type="project" value="UniProtKB-UniRule"/>
</dbReference>
<feature type="binding site" evidence="16">
    <location>
        <position position="132"/>
    </location>
    <ligand>
        <name>ATP</name>
        <dbReference type="ChEBI" id="CHEBI:30616"/>
    </ligand>
</feature>
<dbReference type="CDD" id="cd24015">
    <property type="entry name" value="ASKHA_NBD_PanK-III"/>
    <property type="match status" value="1"/>
</dbReference>
<evidence type="ECO:0000256" key="13">
    <source>
        <dbReference type="ARBA" id="ARBA00022993"/>
    </source>
</evidence>
<dbReference type="PANTHER" id="PTHR34265">
    <property type="entry name" value="TYPE III PANTOTHENATE KINASE"/>
    <property type="match status" value="1"/>
</dbReference>
<evidence type="ECO:0000256" key="12">
    <source>
        <dbReference type="ARBA" id="ARBA00022958"/>
    </source>
</evidence>
<feature type="binding site" evidence="16">
    <location>
        <begin position="107"/>
        <end position="110"/>
    </location>
    <ligand>
        <name>substrate</name>
    </ligand>
</feature>
<comment type="cofactor">
    <cofactor evidence="16">
        <name>NH4(+)</name>
        <dbReference type="ChEBI" id="CHEBI:28938"/>
    </cofactor>
    <cofactor evidence="16">
        <name>K(+)</name>
        <dbReference type="ChEBI" id="CHEBI:29103"/>
    </cofactor>
    <text evidence="16">A monovalent cation. Ammonium or potassium.</text>
</comment>
<dbReference type="GO" id="GO:0046872">
    <property type="term" value="F:metal ion binding"/>
    <property type="evidence" value="ECO:0007669"/>
    <property type="project" value="UniProtKB-KW"/>
</dbReference>
<dbReference type="EMBL" id="JASGBQ010000004">
    <property type="protein sequence ID" value="MDI9241759.1"/>
    <property type="molecule type" value="Genomic_DNA"/>
</dbReference>
<evidence type="ECO:0000256" key="14">
    <source>
        <dbReference type="ARBA" id="ARBA00038036"/>
    </source>
</evidence>
<evidence type="ECO:0000256" key="2">
    <source>
        <dbReference type="ARBA" id="ARBA00001958"/>
    </source>
</evidence>